<accession>A0A381PKL9</accession>
<dbReference type="AlphaFoldDB" id="A0A381PKL9"/>
<keyword evidence="1" id="KW-1133">Transmembrane helix</keyword>
<name>A0A381PKL9_9ZZZZ</name>
<organism evidence="2">
    <name type="scientific">marine metagenome</name>
    <dbReference type="NCBI Taxonomy" id="408172"/>
    <lineage>
        <taxon>unclassified sequences</taxon>
        <taxon>metagenomes</taxon>
        <taxon>ecological metagenomes</taxon>
    </lineage>
</organism>
<protein>
    <submittedName>
        <fullName evidence="2">Uncharacterized protein</fullName>
    </submittedName>
</protein>
<reference evidence="2" key="1">
    <citation type="submission" date="2018-05" db="EMBL/GenBank/DDBJ databases">
        <authorList>
            <person name="Lanie J.A."/>
            <person name="Ng W.-L."/>
            <person name="Kazmierczak K.M."/>
            <person name="Andrzejewski T.M."/>
            <person name="Davidsen T.M."/>
            <person name="Wayne K.J."/>
            <person name="Tettelin H."/>
            <person name="Glass J.I."/>
            <person name="Rusch D."/>
            <person name="Podicherti R."/>
            <person name="Tsui H.-C.T."/>
            <person name="Winkler M.E."/>
        </authorList>
    </citation>
    <scope>NUCLEOTIDE SEQUENCE</scope>
</reference>
<feature type="transmembrane region" description="Helical" evidence="1">
    <location>
        <begin position="43"/>
        <end position="69"/>
    </location>
</feature>
<gene>
    <name evidence="2" type="ORF">METZ01_LOCUS19463</name>
</gene>
<keyword evidence="1" id="KW-0812">Transmembrane</keyword>
<feature type="non-terminal residue" evidence="2">
    <location>
        <position position="107"/>
    </location>
</feature>
<keyword evidence="1" id="KW-0472">Membrane</keyword>
<evidence type="ECO:0000313" key="2">
    <source>
        <dbReference type="EMBL" id="SUZ66609.1"/>
    </source>
</evidence>
<evidence type="ECO:0000256" key="1">
    <source>
        <dbReference type="SAM" id="Phobius"/>
    </source>
</evidence>
<feature type="transmembrane region" description="Helical" evidence="1">
    <location>
        <begin position="75"/>
        <end position="91"/>
    </location>
</feature>
<dbReference type="EMBL" id="UINC01000989">
    <property type="protein sequence ID" value="SUZ66609.1"/>
    <property type="molecule type" value="Genomic_DNA"/>
</dbReference>
<sequence>MIEPESISKLIPVLVLLILGIIESLGGLYFNDKRSKNDLTIELVCLTILPTLIQPTILAFVLFVMDLWFPFYEDYFINLFLLWHILAFIIFDDLTQYLWHRFSHENA</sequence>
<proteinExistence type="predicted"/>
<feature type="transmembrane region" description="Helical" evidence="1">
    <location>
        <begin position="12"/>
        <end position="31"/>
    </location>
</feature>